<dbReference type="OrthoDB" id="6398367at2"/>
<dbReference type="EMBL" id="JRLZ01000004">
    <property type="protein sequence ID" value="KGO96494.1"/>
    <property type="molecule type" value="Genomic_DNA"/>
</dbReference>
<dbReference type="PROSITE" id="PS51352">
    <property type="entry name" value="THIOREDOXIN_2"/>
    <property type="match status" value="1"/>
</dbReference>
<dbReference type="STRING" id="1107311.Q767_06220"/>
<evidence type="ECO:0000259" key="2">
    <source>
        <dbReference type="PROSITE" id="PS51352"/>
    </source>
</evidence>
<keyword evidence="4" id="KW-1185">Reference proteome</keyword>
<comment type="caution">
    <text evidence="3">The sequence shown here is derived from an EMBL/GenBank/DDBJ whole genome shotgun (WGS) entry which is preliminary data.</text>
</comment>
<name>V6SFU2_9FLAO</name>
<feature type="signal peptide" evidence="1">
    <location>
        <begin position="1"/>
        <end position="19"/>
    </location>
</feature>
<dbReference type="PATRIC" id="fig|1107311.3.peg.1400"/>
<sequence>MRTIITLLAIAASATFCKAQSKPIPGMTTETTLVQTKDTLIGKQPKEALLKTPYSLWYSPNHENYKLDIASIAELKKHTKDVSVLVFMGTWCDDSQLQVPGFFKIMEALQFDNTKIALIAVDKNKKTPEQFEKGMDISNVPTFIFYKNGKEIHRIVERPMETLEKDMLKILSGQNYKHAYQN</sequence>
<reference evidence="4" key="1">
    <citation type="submission" date="2013-09" db="EMBL/GenBank/DDBJ databases">
        <authorList>
            <person name="Zeng Z."/>
            <person name="Chen C."/>
        </authorList>
    </citation>
    <scope>NUCLEOTIDE SEQUENCE [LARGE SCALE GENOMIC DNA]</scope>
    <source>
        <strain evidence="4">DK69</strain>
    </source>
</reference>
<dbReference type="Pfam" id="PF14595">
    <property type="entry name" value="Thioredoxin_9"/>
    <property type="match status" value="1"/>
</dbReference>
<proteinExistence type="predicted"/>
<dbReference type="CDD" id="cd02947">
    <property type="entry name" value="TRX_family"/>
    <property type="match status" value="1"/>
</dbReference>
<protein>
    <recommendedName>
        <fullName evidence="2">Thioredoxin domain-containing protein</fullName>
    </recommendedName>
</protein>
<gene>
    <name evidence="3" type="ORF">Q767_06220</name>
</gene>
<dbReference type="InterPro" id="IPR013766">
    <property type="entry name" value="Thioredoxin_domain"/>
</dbReference>
<keyword evidence="1" id="KW-0732">Signal</keyword>
<dbReference type="SUPFAM" id="SSF52833">
    <property type="entry name" value="Thioredoxin-like"/>
    <property type="match status" value="1"/>
</dbReference>
<feature type="domain" description="Thioredoxin" evidence="2">
    <location>
        <begin position="45"/>
        <end position="173"/>
    </location>
</feature>
<dbReference type="eggNOG" id="COG0526">
    <property type="taxonomic scope" value="Bacteria"/>
</dbReference>
<evidence type="ECO:0000313" key="4">
    <source>
        <dbReference type="Proteomes" id="UP000030149"/>
    </source>
</evidence>
<dbReference type="AlphaFoldDB" id="V6SFU2"/>
<evidence type="ECO:0000313" key="3">
    <source>
        <dbReference type="EMBL" id="KGO96494.1"/>
    </source>
</evidence>
<organism evidence="3 4">
    <name type="scientific">Flavobacterium enshiense DK69</name>
    <dbReference type="NCBI Taxonomy" id="1107311"/>
    <lineage>
        <taxon>Bacteria</taxon>
        <taxon>Pseudomonadati</taxon>
        <taxon>Bacteroidota</taxon>
        <taxon>Flavobacteriia</taxon>
        <taxon>Flavobacteriales</taxon>
        <taxon>Flavobacteriaceae</taxon>
        <taxon>Flavobacterium</taxon>
    </lineage>
</organism>
<accession>V6SFU2</accession>
<feature type="chain" id="PRO_5004752406" description="Thioredoxin domain-containing protein" evidence="1">
    <location>
        <begin position="20"/>
        <end position="182"/>
    </location>
</feature>
<reference evidence="3 4" key="2">
    <citation type="journal article" date="2015" name="Stand. Genomic Sci.">
        <title>High quality draft genomic sequence of Flavobacterium enshiense DK69(T) and comparison among Flavobacterium genomes.</title>
        <authorList>
            <person name="Zeng Z."/>
            <person name="Chen C."/>
            <person name="Du H."/>
            <person name="Wang G."/>
            <person name="Li M."/>
        </authorList>
    </citation>
    <scope>NUCLEOTIDE SEQUENCE [LARGE SCALE GENOMIC DNA]</scope>
    <source>
        <strain evidence="3 4">DK69</strain>
    </source>
</reference>
<dbReference type="RefSeq" id="WP_023573434.1">
    <property type="nucleotide sequence ID" value="NZ_AVCS01000009.1"/>
</dbReference>
<dbReference type="InterPro" id="IPR036249">
    <property type="entry name" value="Thioredoxin-like_sf"/>
</dbReference>
<evidence type="ECO:0000256" key="1">
    <source>
        <dbReference type="SAM" id="SignalP"/>
    </source>
</evidence>
<dbReference type="Proteomes" id="UP000030149">
    <property type="component" value="Unassembled WGS sequence"/>
</dbReference>
<dbReference type="Gene3D" id="3.40.30.10">
    <property type="entry name" value="Glutaredoxin"/>
    <property type="match status" value="1"/>
</dbReference>